<name>A0A371GZG4_MUCPR</name>
<feature type="region of interest" description="Disordered" evidence="1">
    <location>
        <begin position="154"/>
        <end position="174"/>
    </location>
</feature>
<comment type="caution">
    <text evidence="2">The sequence shown here is derived from an EMBL/GenBank/DDBJ whole genome shotgun (WGS) entry which is preliminary data.</text>
</comment>
<dbReference type="OrthoDB" id="786383at2759"/>
<dbReference type="EMBL" id="QJKJ01004017">
    <property type="protein sequence ID" value="RDX95901.1"/>
    <property type="molecule type" value="Genomic_DNA"/>
</dbReference>
<keyword evidence="3" id="KW-1185">Reference proteome</keyword>
<evidence type="ECO:0000313" key="3">
    <source>
        <dbReference type="Proteomes" id="UP000257109"/>
    </source>
</evidence>
<sequence>MLVQQRLQTGTQSPSTPLLRHPMGQASNTQLPVNLIYSFETLKKFDTQYSTIRHHHFTFMALVNLQQWESESLYSFMARFSDISVKIRNFNLKVALHSIIMALKPRSFSDNLCKLSPKDMNDLRIKASDYVQMKEIAKFCGSVCAGQSSAPYNHKNHRHLGRTNEKKGKSEGLT</sequence>
<evidence type="ECO:0000256" key="1">
    <source>
        <dbReference type="SAM" id="MobiDB-lite"/>
    </source>
</evidence>
<feature type="compositionally biased region" description="Basic and acidic residues" evidence="1">
    <location>
        <begin position="162"/>
        <end position="174"/>
    </location>
</feature>
<accession>A0A371GZG4</accession>
<evidence type="ECO:0008006" key="4">
    <source>
        <dbReference type="Google" id="ProtNLM"/>
    </source>
</evidence>
<dbReference type="AlphaFoldDB" id="A0A371GZG4"/>
<feature type="non-terminal residue" evidence="2">
    <location>
        <position position="1"/>
    </location>
</feature>
<dbReference type="Proteomes" id="UP000257109">
    <property type="component" value="Unassembled WGS sequence"/>
</dbReference>
<feature type="compositionally biased region" description="Polar residues" evidence="1">
    <location>
        <begin position="1"/>
        <end position="16"/>
    </location>
</feature>
<gene>
    <name evidence="2" type="ORF">CR513_21498</name>
</gene>
<proteinExistence type="predicted"/>
<reference evidence="2" key="1">
    <citation type="submission" date="2018-05" db="EMBL/GenBank/DDBJ databases">
        <title>Draft genome of Mucuna pruriens seed.</title>
        <authorList>
            <person name="Nnadi N.E."/>
            <person name="Vos R."/>
            <person name="Hasami M.H."/>
            <person name="Devisetty U.K."/>
            <person name="Aguiy J.C."/>
        </authorList>
    </citation>
    <scope>NUCLEOTIDE SEQUENCE [LARGE SCALE GENOMIC DNA]</scope>
    <source>
        <strain evidence="2">JCA_2017</strain>
    </source>
</reference>
<protein>
    <recommendedName>
        <fullName evidence="4">Retrotransposon gag domain-containing protein</fullName>
    </recommendedName>
</protein>
<evidence type="ECO:0000313" key="2">
    <source>
        <dbReference type="EMBL" id="RDX95901.1"/>
    </source>
</evidence>
<feature type="region of interest" description="Disordered" evidence="1">
    <location>
        <begin position="1"/>
        <end position="24"/>
    </location>
</feature>
<organism evidence="2 3">
    <name type="scientific">Mucuna pruriens</name>
    <name type="common">Velvet bean</name>
    <name type="synonym">Dolichos pruriens</name>
    <dbReference type="NCBI Taxonomy" id="157652"/>
    <lineage>
        <taxon>Eukaryota</taxon>
        <taxon>Viridiplantae</taxon>
        <taxon>Streptophyta</taxon>
        <taxon>Embryophyta</taxon>
        <taxon>Tracheophyta</taxon>
        <taxon>Spermatophyta</taxon>
        <taxon>Magnoliopsida</taxon>
        <taxon>eudicotyledons</taxon>
        <taxon>Gunneridae</taxon>
        <taxon>Pentapetalae</taxon>
        <taxon>rosids</taxon>
        <taxon>fabids</taxon>
        <taxon>Fabales</taxon>
        <taxon>Fabaceae</taxon>
        <taxon>Papilionoideae</taxon>
        <taxon>50 kb inversion clade</taxon>
        <taxon>NPAAA clade</taxon>
        <taxon>indigoferoid/millettioid clade</taxon>
        <taxon>Phaseoleae</taxon>
        <taxon>Mucuna</taxon>
    </lineage>
</organism>